<feature type="compositionally biased region" description="Polar residues" evidence="7">
    <location>
        <begin position="456"/>
        <end position="465"/>
    </location>
</feature>
<evidence type="ECO:0000256" key="7">
    <source>
        <dbReference type="SAM" id="MobiDB-lite"/>
    </source>
</evidence>
<protein>
    <recommendedName>
        <fullName evidence="8">GATA-type domain-containing protein</fullName>
    </recommendedName>
</protein>
<evidence type="ECO:0000256" key="3">
    <source>
        <dbReference type="ARBA" id="ARBA00022833"/>
    </source>
</evidence>
<comment type="caution">
    <text evidence="9">The sequence shown here is derived from an EMBL/GenBank/DDBJ whole genome shotgun (WGS) entry which is preliminary data.</text>
</comment>
<dbReference type="InterPro" id="IPR000679">
    <property type="entry name" value="Znf_GATA"/>
</dbReference>
<feature type="compositionally biased region" description="Pro residues" evidence="7">
    <location>
        <begin position="638"/>
        <end position="647"/>
    </location>
</feature>
<keyword evidence="4" id="KW-0805">Transcription regulation</keyword>
<dbReference type="Pfam" id="PF00320">
    <property type="entry name" value="GATA"/>
    <property type="match status" value="1"/>
</dbReference>
<evidence type="ECO:0000256" key="1">
    <source>
        <dbReference type="ARBA" id="ARBA00022723"/>
    </source>
</evidence>
<evidence type="ECO:0000256" key="4">
    <source>
        <dbReference type="ARBA" id="ARBA00023015"/>
    </source>
</evidence>
<dbReference type="AlphaFoldDB" id="A0AAV5GVN5"/>
<feature type="domain" description="GATA-type" evidence="8">
    <location>
        <begin position="744"/>
        <end position="779"/>
    </location>
</feature>
<evidence type="ECO:0000256" key="2">
    <source>
        <dbReference type="ARBA" id="ARBA00022771"/>
    </source>
</evidence>
<feature type="compositionally biased region" description="Polar residues" evidence="7">
    <location>
        <begin position="586"/>
        <end position="602"/>
    </location>
</feature>
<dbReference type="PROSITE" id="PS50114">
    <property type="entry name" value="GATA_ZN_FINGER_2"/>
    <property type="match status" value="1"/>
</dbReference>
<feature type="region of interest" description="Disordered" evidence="7">
    <location>
        <begin position="688"/>
        <end position="767"/>
    </location>
</feature>
<accession>A0AAV5GVN5</accession>
<feature type="compositionally biased region" description="Low complexity" evidence="7">
    <location>
        <begin position="87"/>
        <end position="99"/>
    </location>
</feature>
<feature type="region of interest" description="Disordered" evidence="7">
    <location>
        <begin position="49"/>
        <end position="99"/>
    </location>
</feature>
<evidence type="ECO:0000313" key="10">
    <source>
        <dbReference type="Proteomes" id="UP001342314"/>
    </source>
</evidence>
<feature type="compositionally biased region" description="Low complexity" evidence="7">
    <location>
        <begin position="808"/>
        <end position="851"/>
    </location>
</feature>
<dbReference type="GO" id="GO:0006355">
    <property type="term" value="P:regulation of DNA-templated transcription"/>
    <property type="evidence" value="ECO:0007669"/>
    <property type="project" value="InterPro"/>
</dbReference>
<dbReference type="PANTHER" id="PTHR47172">
    <property type="entry name" value="OS01G0976800 PROTEIN"/>
    <property type="match status" value="1"/>
</dbReference>
<feature type="region of interest" description="Disordered" evidence="7">
    <location>
        <begin position="920"/>
        <end position="1067"/>
    </location>
</feature>
<dbReference type="SMART" id="SM00401">
    <property type="entry name" value="ZnF_GATA"/>
    <property type="match status" value="1"/>
</dbReference>
<feature type="compositionally biased region" description="Low complexity" evidence="7">
    <location>
        <begin position="496"/>
        <end position="516"/>
    </location>
</feature>
<feature type="compositionally biased region" description="Low complexity" evidence="7">
    <location>
        <begin position="1012"/>
        <end position="1034"/>
    </location>
</feature>
<sequence>MAAGGQHLAPLDGSASSTSAPYSLPGVHASIGAYDASFFAASSSSTPPVLHSPQPPFNGSPFPPVHPSAHSLDSAPPPFSPYPPTPYSATTSMSAPAPSYGPEAPGIGQIRCYWTILTPTLEYVYLDPILELHMGEWANGLRGTSILEWVHPDEREQLAQDLLPKDDAVAGVEGAGVFGSVTRCRYSRLTRIMRHLGCPQPPSPRDASMYAIDADWLNLDITTSWIAGDRKGKAKEGQQGAVLAFFHVTADKDPVQDNDADHVTAWSNWCGASPEFPGYMTPQQCEDLVDVLTRVSPPSDASHDGKGALHSVLNGGPAAAATLDDGPPAHVFQILDRAGRAIATFPRSGGGGGKEYDVEQFSSLAREVMARPKEAVQSRTSCTRRYRSKHPVMRNGTLTTIESVVIRYGAITFACFQTGGVYLSSARKAGLSLVTSDLASPAPQFALEDVPITPTVGANGSSKRSSLGGGADDNSSPPSKRFKPTPMAPPVLPRLQTSAPSVSSASSNSPQQADPSHGLSISTNGRSLRQSLEVEAITAGGISPTVASASAILGSLGDLQAPAAPVTQQESPAPGSYAAFYNQQQQHPVSSPYDQPGLTRQSYFFGAGHASSGPPPNASAYQPHPLSQASSAYFTPAPTSPHDPAPRSPFHHPIGLYPPTSQPFDHHQSQLQQHPTELYGVLPAAGSQGVFDQLPAPPGGQDGGEDDLSSVPPPPAPAKGGKHGSPAGGAKKPPKQRPDGPVFKPNQKACESCGTVNSPEWRKGPTGAKTLCNACGLRYARSVARQKKLAEIAAGGGLAPKKGKKKGAAAAAKEAAAAAAAAASAGTAAEGGSSTPTTSLPPSSSDSPITSSAYNLAPFSSAPHSTPKPYTPYYTSAPNMPAAYSHAASPTMTHAPQYPSPGISSAPGYFPPIGYGTTSSPYPPMGGHGAPMPTHAPLPPLSHVSGGYDFARGLAPQYGGHQQHAPQHSPHLEHPLHSPSTSGGPASVGMFPSQSGGNGQEHQQHHSHAHHSQQPQQQHHQHQWPQHSPSLHSPYQPSPPAFGWGPGHSAEQRGPGEHQPPQRGDAE</sequence>
<feature type="compositionally biased region" description="Pro residues" evidence="7">
    <location>
        <begin position="75"/>
        <end position="86"/>
    </location>
</feature>
<keyword evidence="5" id="KW-0804">Transcription</keyword>
<dbReference type="Proteomes" id="UP001342314">
    <property type="component" value="Unassembled WGS sequence"/>
</dbReference>
<dbReference type="GO" id="GO:0008270">
    <property type="term" value="F:zinc ion binding"/>
    <property type="evidence" value="ECO:0007669"/>
    <property type="project" value="UniProtKB-KW"/>
</dbReference>
<evidence type="ECO:0000256" key="5">
    <source>
        <dbReference type="ARBA" id="ARBA00023163"/>
    </source>
</evidence>
<dbReference type="EMBL" id="BQKY01000014">
    <property type="protein sequence ID" value="GJN93551.1"/>
    <property type="molecule type" value="Genomic_DNA"/>
</dbReference>
<dbReference type="Gene3D" id="3.30.50.10">
    <property type="entry name" value="Erythroid Transcription Factor GATA-1, subunit A"/>
    <property type="match status" value="1"/>
</dbReference>
<evidence type="ECO:0000256" key="6">
    <source>
        <dbReference type="PROSITE-ProRule" id="PRU00094"/>
    </source>
</evidence>
<dbReference type="CDD" id="cd00202">
    <property type="entry name" value="ZnF_GATA"/>
    <property type="match status" value="1"/>
</dbReference>
<name>A0AAV5GVN5_9BASI</name>
<evidence type="ECO:0000259" key="8">
    <source>
        <dbReference type="PROSITE" id="PS50114"/>
    </source>
</evidence>
<reference evidence="9 10" key="1">
    <citation type="submission" date="2021-12" db="EMBL/GenBank/DDBJ databases">
        <title>High titer production of polyol ester of fatty acids by Rhodotorula paludigena BS15 towards product separation-free biomass refinery.</title>
        <authorList>
            <person name="Mano J."/>
            <person name="Ono H."/>
            <person name="Tanaka T."/>
            <person name="Naito K."/>
            <person name="Sushida H."/>
            <person name="Ike M."/>
            <person name="Tokuyasu K."/>
            <person name="Kitaoka M."/>
        </authorList>
    </citation>
    <scope>NUCLEOTIDE SEQUENCE [LARGE SCALE GENOMIC DNA]</scope>
    <source>
        <strain evidence="9 10">BS15</strain>
    </source>
</reference>
<feature type="region of interest" description="Disordered" evidence="7">
    <location>
        <begin position="586"/>
        <end position="673"/>
    </location>
</feature>
<dbReference type="PANTHER" id="PTHR47172:SF24">
    <property type="entry name" value="GATA ZINC FINGER DOMAIN-CONTAINING PROTEIN 14-RELATED"/>
    <property type="match status" value="1"/>
</dbReference>
<dbReference type="GO" id="GO:0043565">
    <property type="term" value="F:sequence-specific DNA binding"/>
    <property type="evidence" value="ECO:0007669"/>
    <property type="project" value="InterPro"/>
</dbReference>
<gene>
    <name evidence="9" type="ORF">Rhopal_006608-T1</name>
</gene>
<dbReference type="InterPro" id="IPR013088">
    <property type="entry name" value="Znf_NHR/GATA"/>
</dbReference>
<evidence type="ECO:0000313" key="9">
    <source>
        <dbReference type="EMBL" id="GJN93551.1"/>
    </source>
</evidence>
<dbReference type="SUPFAM" id="SSF57716">
    <property type="entry name" value="Glucocorticoid receptor-like (DNA-binding domain)"/>
    <property type="match status" value="1"/>
</dbReference>
<feature type="region of interest" description="Disordered" evidence="7">
    <location>
        <begin position="452"/>
        <end position="523"/>
    </location>
</feature>
<keyword evidence="10" id="KW-1185">Reference proteome</keyword>
<proteinExistence type="predicted"/>
<keyword evidence="1" id="KW-0479">Metal-binding</keyword>
<feature type="compositionally biased region" description="Pro residues" evidence="7">
    <location>
        <begin position="53"/>
        <end position="66"/>
    </location>
</feature>
<dbReference type="PROSITE" id="PS00344">
    <property type="entry name" value="GATA_ZN_FINGER_1"/>
    <property type="match status" value="1"/>
</dbReference>
<keyword evidence="3" id="KW-0862">Zinc</keyword>
<keyword evidence="2 6" id="KW-0863">Zinc-finger</keyword>
<feature type="region of interest" description="Disordered" evidence="7">
    <location>
        <begin position="793"/>
        <end position="851"/>
    </location>
</feature>
<organism evidence="9 10">
    <name type="scientific">Rhodotorula paludigena</name>
    <dbReference type="NCBI Taxonomy" id="86838"/>
    <lineage>
        <taxon>Eukaryota</taxon>
        <taxon>Fungi</taxon>
        <taxon>Dikarya</taxon>
        <taxon>Basidiomycota</taxon>
        <taxon>Pucciniomycotina</taxon>
        <taxon>Microbotryomycetes</taxon>
        <taxon>Sporidiobolales</taxon>
        <taxon>Sporidiobolaceae</taxon>
        <taxon>Rhodotorula</taxon>
    </lineage>
</organism>